<gene>
    <name evidence="2" type="ORF">DPMN_024474</name>
</gene>
<sequence>MPKNQGYKRKERNSSGTSDGVTIKSKQSKQRGPSGELDISVSGLLNQVNSVLYGNDTELRKPVDSVDACEVFVCGGDSVVRGKMASEGGATLHQSSS</sequence>
<feature type="compositionally biased region" description="Basic residues" evidence="1">
    <location>
        <begin position="1"/>
        <end position="11"/>
    </location>
</feature>
<evidence type="ECO:0000313" key="3">
    <source>
        <dbReference type="Proteomes" id="UP000828390"/>
    </source>
</evidence>
<accession>A0A9D4RCC3</accession>
<dbReference type="AlphaFoldDB" id="A0A9D4RCC3"/>
<evidence type="ECO:0000256" key="1">
    <source>
        <dbReference type="SAM" id="MobiDB-lite"/>
    </source>
</evidence>
<feature type="region of interest" description="Disordered" evidence="1">
    <location>
        <begin position="1"/>
        <end position="38"/>
    </location>
</feature>
<dbReference type="Proteomes" id="UP000828390">
    <property type="component" value="Unassembled WGS sequence"/>
</dbReference>
<reference evidence="2" key="2">
    <citation type="submission" date="2020-11" db="EMBL/GenBank/DDBJ databases">
        <authorList>
            <person name="McCartney M.A."/>
            <person name="Auch B."/>
            <person name="Kono T."/>
            <person name="Mallez S."/>
            <person name="Becker A."/>
            <person name="Gohl D.M."/>
            <person name="Silverstein K.A.T."/>
            <person name="Koren S."/>
            <person name="Bechman K.B."/>
            <person name="Herman A."/>
            <person name="Abrahante J.E."/>
            <person name="Garbe J."/>
        </authorList>
    </citation>
    <scope>NUCLEOTIDE SEQUENCE</scope>
    <source>
        <strain evidence="2">Duluth1</strain>
        <tissue evidence="2">Whole animal</tissue>
    </source>
</reference>
<comment type="caution">
    <text evidence="2">The sequence shown here is derived from an EMBL/GenBank/DDBJ whole genome shotgun (WGS) entry which is preliminary data.</text>
</comment>
<dbReference type="EMBL" id="JAIWYP010000002">
    <property type="protein sequence ID" value="KAH3861542.1"/>
    <property type="molecule type" value="Genomic_DNA"/>
</dbReference>
<name>A0A9D4RCC3_DREPO</name>
<evidence type="ECO:0000313" key="2">
    <source>
        <dbReference type="EMBL" id="KAH3861542.1"/>
    </source>
</evidence>
<proteinExistence type="predicted"/>
<protein>
    <submittedName>
        <fullName evidence="2">Uncharacterized protein</fullName>
    </submittedName>
</protein>
<keyword evidence="3" id="KW-1185">Reference proteome</keyword>
<reference evidence="2" key="1">
    <citation type="journal article" date="2019" name="bioRxiv">
        <title>The Genome of the Zebra Mussel, Dreissena polymorpha: A Resource for Invasive Species Research.</title>
        <authorList>
            <person name="McCartney M.A."/>
            <person name="Auch B."/>
            <person name="Kono T."/>
            <person name="Mallez S."/>
            <person name="Zhang Y."/>
            <person name="Obille A."/>
            <person name="Becker A."/>
            <person name="Abrahante J.E."/>
            <person name="Garbe J."/>
            <person name="Badalamenti J.P."/>
            <person name="Herman A."/>
            <person name="Mangelson H."/>
            <person name="Liachko I."/>
            <person name="Sullivan S."/>
            <person name="Sone E.D."/>
            <person name="Koren S."/>
            <person name="Silverstein K.A.T."/>
            <person name="Beckman K.B."/>
            <person name="Gohl D.M."/>
        </authorList>
    </citation>
    <scope>NUCLEOTIDE SEQUENCE</scope>
    <source>
        <strain evidence="2">Duluth1</strain>
        <tissue evidence="2">Whole animal</tissue>
    </source>
</reference>
<organism evidence="2 3">
    <name type="scientific">Dreissena polymorpha</name>
    <name type="common">Zebra mussel</name>
    <name type="synonym">Mytilus polymorpha</name>
    <dbReference type="NCBI Taxonomy" id="45954"/>
    <lineage>
        <taxon>Eukaryota</taxon>
        <taxon>Metazoa</taxon>
        <taxon>Spiralia</taxon>
        <taxon>Lophotrochozoa</taxon>
        <taxon>Mollusca</taxon>
        <taxon>Bivalvia</taxon>
        <taxon>Autobranchia</taxon>
        <taxon>Heteroconchia</taxon>
        <taxon>Euheterodonta</taxon>
        <taxon>Imparidentia</taxon>
        <taxon>Neoheterodontei</taxon>
        <taxon>Myida</taxon>
        <taxon>Dreissenoidea</taxon>
        <taxon>Dreissenidae</taxon>
        <taxon>Dreissena</taxon>
    </lineage>
</organism>